<dbReference type="AlphaFoldDB" id="K1WE84"/>
<gene>
    <name evidence="2" type="ORF">A1Q2_05757</name>
</gene>
<dbReference type="Proteomes" id="UP000006757">
    <property type="component" value="Unassembled WGS sequence"/>
</dbReference>
<reference evidence="2 3" key="1">
    <citation type="journal article" date="2012" name="Eukaryot. Cell">
        <title>Genome sequence of the Trichosporon asahii environmental strain CBS 8904.</title>
        <authorList>
            <person name="Yang R.Y."/>
            <person name="Li H.T."/>
            <person name="Zhu H."/>
            <person name="Zhou G.P."/>
            <person name="Wang M."/>
            <person name="Wang L."/>
        </authorList>
    </citation>
    <scope>NUCLEOTIDE SEQUENCE [LARGE SCALE GENOMIC DNA]</scope>
    <source>
        <strain evidence="2 3">CBS 8904</strain>
    </source>
</reference>
<feature type="region of interest" description="Disordered" evidence="1">
    <location>
        <begin position="175"/>
        <end position="196"/>
    </location>
</feature>
<comment type="caution">
    <text evidence="2">The sequence shown here is derived from an EMBL/GenBank/DDBJ whole genome shotgun (WGS) entry which is preliminary data.</text>
</comment>
<dbReference type="EMBL" id="AMBO01000355">
    <property type="protein sequence ID" value="EKC99933.1"/>
    <property type="molecule type" value="Genomic_DNA"/>
</dbReference>
<name>K1WE84_TRIAC</name>
<feature type="compositionally biased region" description="Acidic residues" evidence="1">
    <location>
        <begin position="175"/>
        <end position="185"/>
    </location>
</feature>
<dbReference type="HOGENOM" id="CLU_120128_0_0_1"/>
<evidence type="ECO:0000313" key="2">
    <source>
        <dbReference type="EMBL" id="EKC99933.1"/>
    </source>
</evidence>
<keyword evidence="3" id="KW-1185">Reference proteome</keyword>
<accession>K1WE84</accession>
<organism evidence="2 3">
    <name type="scientific">Trichosporon asahii var. asahii (strain CBS 8904)</name>
    <name type="common">Yeast</name>
    <dbReference type="NCBI Taxonomy" id="1220162"/>
    <lineage>
        <taxon>Eukaryota</taxon>
        <taxon>Fungi</taxon>
        <taxon>Dikarya</taxon>
        <taxon>Basidiomycota</taxon>
        <taxon>Agaricomycotina</taxon>
        <taxon>Tremellomycetes</taxon>
        <taxon>Trichosporonales</taxon>
        <taxon>Trichosporonaceae</taxon>
        <taxon>Trichosporon</taxon>
    </lineage>
</organism>
<sequence>MSSSFTGSSTPADYVFNISLPSGMHPPDDVQAYLLFVPTPTQEAMDACPCFPWIYGLTFAQADVATSKLREDLDPIVDPSADRMQVHCNFMILTNARVPLPPGSIGPQHPLWVELIAYLYADHPVLLRVEFSHRESRQWPTDDGLRRHRDGLVWSDDLTYSSDGEAKDTSWVLDENDERDYEPYEDTVGMTPACGS</sequence>
<proteinExistence type="predicted"/>
<dbReference type="InParanoid" id="K1WE84"/>
<evidence type="ECO:0000256" key="1">
    <source>
        <dbReference type="SAM" id="MobiDB-lite"/>
    </source>
</evidence>
<protein>
    <submittedName>
        <fullName evidence="2">Uncharacterized protein</fullName>
    </submittedName>
</protein>
<evidence type="ECO:0000313" key="3">
    <source>
        <dbReference type="Proteomes" id="UP000006757"/>
    </source>
</evidence>